<evidence type="ECO:0000259" key="9">
    <source>
        <dbReference type="PROSITE" id="PS50111"/>
    </source>
</evidence>
<gene>
    <name evidence="11" type="ORF">LPB19_00130</name>
</gene>
<dbReference type="InterPro" id="IPR004089">
    <property type="entry name" value="MCPsignal_dom"/>
</dbReference>
<dbReference type="Pfam" id="PF00672">
    <property type="entry name" value="HAMP"/>
    <property type="match status" value="1"/>
</dbReference>
<feature type="transmembrane region" description="Helical" evidence="8">
    <location>
        <begin position="294"/>
        <end position="318"/>
    </location>
</feature>
<proteinExistence type="inferred from homology"/>
<sequence>MSFSSLRRLISSRLLRPVFMVLVVAGLIQVMVSQWLISNQVERLVDTAGTALEASSAQVSASFGATREDVRSRLEAMRQKTTEELSGELTRQQTTQQERVAENVRTAVMAEAQGLADVLAAVAAPLIWDRDVPRLTDLVELADARESVLFAVYYDQYGDRLTRYVDRTDDRVRTLMEQGEGRGAANRVLDAASRDPNVVIVTADIAPQGSSIGQLKLGLSLEGINRDLNALEQEFSATITGSIDALRDTLDSETEQVNQRLQQQLSGMDADTRSRIRGSVDALNVEASSLAANLSLLAIGSVVVLVLLMALMLGGGLLPRVLRLSSAVWDIADGEADLTRRVSLKGKDELTEMALGVNRFIDRIQELVSDVKASAESAAGQARKQGDISQNAVAAVNRQQREVADVSETMTAMSQSISEVAGSIQEVAGSVQTIGAESEATASISRDVRARLGAVVRQVEEAVQAVNALNNQSTEITSVLSVIGAIAEQTNLLALNAAIEAARAGESGRGFAVVADEVRTLASRTQESTTEIEGIIERLQRGSHEAVAVIDQVSGQVADSSTEFRKADEHFEQINELLGSLQERALSISSVAEQEGRHASKVSVSVEHIARSSEATVEAIHRSDSASQRIGELLTALQAKASQFKV</sequence>
<evidence type="ECO:0000256" key="1">
    <source>
        <dbReference type="ARBA" id="ARBA00004370"/>
    </source>
</evidence>
<dbReference type="Proteomes" id="UP000663555">
    <property type="component" value="Chromosome"/>
</dbReference>
<evidence type="ECO:0000256" key="8">
    <source>
        <dbReference type="SAM" id="Phobius"/>
    </source>
</evidence>
<evidence type="ECO:0000259" key="10">
    <source>
        <dbReference type="PROSITE" id="PS50885"/>
    </source>
</evidence>
<organism evidence="11 12">
    <name type="scientific">Marinobacter salinisoli</name>
    <dbReference type="NCBI Taxonomy" id="2769486"/>
    <lineage>
        <taxon>Bacteria</taxon>
        <taxon>Pseudomonadati</taxon>
        <taxon>Pseudomonadota</taxon>
        <taxon>Gammaproteobacteria</taxon>
        <taxon>Pseudomonadales</taxon>
        <taxon>Marinobacteraceae</taxon>
        <taxon>Marinobacter</taxon>
    </lineage>
</organism>
<dbReference type="RefSeq" id="WP_206644080.1">
    <property type="nucleotide sequence ID" value="NZ_CP071247.1"/>
</dbReference>
<accession>A0ABX7MRD3</accession>
<keyword evidence="12" id="KW-1185">Reference proteome</keyword>
<dbReference type="InterPro" id="IPR003660">
    <property type="entry name" value="HAMP_dom"/>
</dbReference>
<keyword evidence="3 8" id="KW-1133">Transmembrane helix</keyword>
<dbReference type="EMBL" id="CP071247">
    <property type="protein sequence ID" value="QSP94873.1"/>
    <property type="molecule type" value="Genomic_DNA"/>
</dbReference>
<evidence type="ECO:0000256" key="7">
    <source>
        <dbReference type="PROSITE-ProRule" id="PRU00284"/>
    </source>
</evidence>
<dbReference type="CDD" id="cd06225">
    <property type="entry name" value="HAMP"/>
    <property type="match status" value="1"/>
</dbReference>
<dbReference type="SUPFAM" id="SSF58104">
    <property type="entry name" value="Methyl-accepting chemotaxis protein (MCP) signaling domain"/>
    <property type="match status" value="1"/>
</dbReference>
<keyword evidence="4 8" id="KW-0472">Membrane</keyword>
<dbReference type="SMART" id="SM00283">
    <property type="entry name" value="MA"/>
    <property type="match status" value="1"/>
</dbReference>
<evidence type="ECO:0000313" key="11">
    <source>
        <dbReference type="EMBL" id="QSP94873.1"/>
    </source>
</evidence>
<keyword evidence="2 8" id="KW-0812">Transmembrane</keyword>
<dbReference type="SMART" id="SM00304">
    <property type="entry name" value="HAMP"/>
    <property type="match status" value="1"/>
</dbReference>
<evidence type="ECO:0000256" key="3">
    <source>
        <dbReference type="ARBA" id="ARBA00022989"/>
    </source>
</evidence>
<dbReference type="PROSITE" id="PS50111">
    <property type="entry name" value="CHEMOTAXIS_TRANSDUC_2"/>
    <property type="match status" value="1"/>
</dbReference>
<evidence type="ECO:0000256" key="5">
    <source>
        <dbReference type="ARBA" id="ARBA00023224"/>
    </source>
</evidence>
<dbReference type="PANTHER" id="PTHR32089:SF112">
    <property type="entry name" value="LYSOZYME-LIKE PROTEIN-RELATED"/>
    <property type="match status" value="1"/>
</dbReference>
<evidence type="ECO:0000256" key="6">
    <source>
        <dbReference type="ARBA" id="ARBA00029447"/>
    </source>
</evidence>
<comment type="similarity">
    <text evidence="6">Belongs to the methyl-accepting chemotaxis (MCP) protein family.</text>
</comment>
<comment type="subcellular location">
    <subcellularLocation>
        <location evidence="1">Membrane</location>
    </subcellularLocation>
</comment>
<dbReference type="PANTHER" id="PTHR32089">
    <property type="entry name" value="METHYL-ACCEPTING CHEMOTAXIS PROTEIN MCPB"/>
    <property type="match status" value="1"/>
</dbReference>
<name>A0ABX7MRD3_9GAMM</name>
<evidence type="ECO:0000256" key="2">
    <source>
        <dbReference type="ARBA" id="ARBA00022692"/>
    </source>
</evidence>
<evidence type="ECO:0000313" key="12">
    <source>
        <dbReference type="Proteomes" id="UP000663555"/>
    </source>
</evidence>
<evidence type="ECO:0000256" key="4">
    <source>
        <dbReference type="ARBA" id="ARBA00023136"/>
    </source>
</evidence>
<feature type="transmembrane region" description="Helical" evidence="8">
    <location>
        <begin position="14"/>
        <end position="37"/>
    </location>
</feature>
<protein>
    <submittedName>
        <fullName evidence="11">Methyl-accepting chemotaxis protein</fullName>
    </submittedName>
</protein>
<reference evidence="11 12" key="1">
    <citation type="submission" date="2021-03" db="EMBL/GenBank/DDBJ databases">
        <title>Genome sequencing of Marinobacter sp. LPB0319.</title>
        <authorList>
            <person name="Kim J."/>
        </authorList>
    </citation>
    <scope>NUCLEOTIDE SEQUENCE [LARGE SCALE GENOMIC DNA]</scope>
    <source>
        <strain evidence="11 12">LPB0319</strain>
    </source>
</reference>
<dbReference type="Gene3D" id="1.10.287.950">
    <property type="entry name" value="Methyl-accepting chemotaxis protein"/>
    <property type="match status" value="1"/>
</dbReference>
<dbReference type="Pfam" id="PF00015">
    <property type="entry name" value="MCPsignal"/>
    <property type="match status" value="1"/>
</dbReference>
<feature type="domain" description="HAMP" evidence="10">
    <location>
        <begin position="315"/>
        <end position="369"/>
    </location>
</feature>
<keyword evidence="5 7" id="KW-0807">Transducer</keyword>
<dbReference type="PROSITE" id="PS50885">
    <property type="entry name" value="HAMP"/>
    <property type="match status" value="1"/>
</dbReference>
<feature type="domain" description="Methyl-accepting transducer" evidence="9">
    <location>
        <begin position="374"/>
        <end position="610"/>
    </location>
</feature>